<dbReference type="EMBL" id="JAKNGE010000027">
    <property type="protein sequence ID" value="MCG4747683.1"/>
    <property type="molecule type" value="Genomic_DNA"/>
</dbReference>
<feature type="transmembrane region" description="Helical" evidence="1">
    <location>
        <begin position="30"/>
        <end position="48"/>
    </location>
</feature>
<keyword evidence="4" id="KW-1185">Reference proteome</keyword>
<dbReference type="Proteomes" id="UP000669239">
    <property type="component" value="Unassembled WGS sequence"/>
</dbReference>
<protein>
    <recommendedName>
        <fullName evidence="6">MFS transporter</fullName>
    </recommendedName>
</protein>
<dbReference type="InterPro" id="IPR036259">
    <property type="entry name" value="MFS_trans_sf"/>
</dbReference>
<gene>
    <name evidence="3" type="ORF">G5B36_15780</name>
    <name evidence="2" type="ORF">L0N08_19825</name>
</gene>
<feature type="transmembrane region" description="Helical" evidence="1">
    <location>
        <begin position="331"/>
        <end position="348"/>
    </location>
</feature>
<feature type="transmembrane region" description="Helical" evidence="1">
    <location>
        <begin position="216"/>
        <end position="238"/>
    </location>
</feature>
<dbReference type="AlphaFoldDB" id="A0AAW5C6G3"/>
<keyword evidence="1" id="KW-0812">Transmembrane</keyword>
<evidence type="ECO:0000313" key="3">
    <source>
        <dbReference type="EMBL" id="NSJ50151.1"/>
    </source>
</evidence>
<reference evidence="2" key="3">
    <citation type="submission" date="2022-01" db="EMBL/GenBank/DDBJ databases">
        <title>Collection of gut derived symbiotic bacterial strains cultured from healthy donors.</title>
        <authorList>
            <person name="Lin H."/>
            <person name="Kohout C."/>
            <person name="Waligurski E."/>
            <person name="Pamer E.G."/>
        </authorList>
    </citation>
    <scope>NUCLEOTIDE SEQUENCE</scope>
    <source>
        <strain evidence="2">DFI.6.55</strain>
    </source>
</reference>
<dbReference type="SUPFAM" id="SSF103473">
    <property type="entry name" value="MFS general substrate transporter"/>
    <property type="match status" value="1"/>
</dbReference>
<dbReference type="EMBL" id="JAAITT010000022">
    <property type="protein sequence ID" value="NSJ50151.1"/>
    <property type="molecule type" value="Genomic_DNA"/>
</dbReference>
<reference evidence="3" key="2">
    <citation type="submission" date="2020-02" db="EMBL/GenBank/DDBJ databases">
        <authorList>
            <person name="Littmann E."/>
            <person name="Sorbara M."/>
        </authorList>
    </citation>
    <scope>NUCLEOTIDE SEQUENCE</scope>
    <source>
        <strain evidence="3">MSK.1.17</strain>
    </source>
</reference>
<feature type="transmembrane region" description="Helical" evidence="1">
    <location>
        <begin position="143"/>
        <end position="164"/>
    </location>
</feature>
<feature type="transmembrane region" description="Helical" evidence="1">
    <location>
        <begin position="250"/>
        <end position="277"/>
    </location>
</feature>
<feature type="transmembrane region" description="Helical" evidence="1">
    <location>
        <begin position="185"/>
        <end position="204"/>
    </location>
</feature>
<keyword evidence="1" id="KW-0472">Membrane</keyword>
<sequence>MTGIYGLIHMAVDLSCAFLMYAFVVGGEHWYIWLLAYNFCAFALQMPIGAGADRLDRNSLVATGGCGGVLCGLVLAMAGMPAMASVIAGIGNACFHVGGGIDVMNRSGNRAALLGMFVAPGALGIVLGSSIGRYGNRITEGTMRVGTALALAMAVSAAAICVMAERKGIWRRSGNAPVTYGNLSFSQRMAVLCFLGTVILRSYSGMVQDFPWKEELAGSAWFLVCAVVLGKMAGGVLADCMGVEQAAQRSMCAAAAGFLCQMYPLTGILGVFCWNMSMPLTLWAVSGLFPGAKGFGFGLLTFGLFVGFCPVYLAGAGIYTGGAARAAASPAGMAVMAILSMLLLTWGIRQVRE</sequence>
<name>A0AAW5C6G3_9FIRM</name>
<organism evidence="2 5">
    <name type="scientific">Enterocloster aldenensis</name>
    <dbReference type="NCBI Taxonomy" id="358742"/>
    <lineage>
        <taxon>Bacteria</taxon>
        <taxon>Bacillati</taxon>
        <taxon>Bacillota</taxon>
        <taxon>Clostridia</taxon>
        <taxon>Lachnospirales</taxon>
        <taxon>Lachnospiraceae</taxon>
        <taxon>Enterocloster</taxon>
    </lineage>
</organism>
<dbReference type="RefSeq" id="WP_165642403.1">
    <property type="nucleotide sequence ID" value="NZ_JAAITT010000022.1"/>
</dbReference>
<evidence type="ECO:0000313" key="4">
    <source>
        <dbReference type="Proteomes" id="UP000669239"/>
    </source>
</evidence>
<evidence type="ECO:0000256" key="1">
    <source>
        <dbReference type="SAM" id="Phobius"/>
    </source>
</evidence>
<evidence type="ECO:0000313" key="5">
    <source>
        <dbReference type="Proteomes" id="UP001299608"/>
    </source>
</evidence>
<feature type="transmembrane region" description="Helical" evidence="1">
    <location>
        <begin position="7"/>
        <end position="24"/>
    </location>
</feature>
<dbReference type="Proteomes" id="UP001299608">
    <property type="component" value="Unassembled WGS sequence"/>
</dbReference>
<feature type="transmembrane region" description="Helical" evidence="1">
    <location>
        <begin position="297"/>
        <end position="319"/>
    </location>
</feature>
<comment type="caution">
    <text evidence="2">The sequence shown here is derived from an EMBL/GenBank/DDBJ whole genome shotgun (WGS) entry which is preliminary data.</text>
</comment>
<evidence type="ECO:0000313" key="2">
    <source>
        <dbReference type="EMBL" id="MCG4747683.1"/>
    </source>
</evidence>
<accession>A0AAW5C6G3</accession>
<evidence type="ECO:0008006" key="6">
    <source>
        <dbReference type="Google" id="ProtNLM"/>
    </source>
</evidence>
<proteinExistence type="predicted"/>
<feature type="transmembrane region" description="Helical" evidence="1">
    <location>
        <begin position="60"/>
        <end position="80"/>
    </location>
</feature>
<feature type="transmembrane region" description="Helical" evidence="1">
    <location>
        <begin position="111"/>
        <end position="131"/>
    </location>
</feature>
<reference evidence="3 4" key="1">
    <citation type="journal article" date="2020" name="Cell Host Microbe">
        <title>Functional and Genomic Variation between Human-Derived Isolates of Lachnospiraceae Reveals Inter- and Intra-Species Diversity.</title>
        <authorList>
            <person name="Sorbara M.T."/>
            <person name="Littmann E.R."/>
            <person name="Fontana E."/>
            <person name="Moody T.U."/>
            <person name="Kohout C.E."/>
            <person name="Gjonbalaj M."/>
            <person name="Eaton V."/>
            <person name="Seok R."/>
            <person name="Leiner I.M."/>
            <person name="Pamer E.G."/>
        </authorList>
    </citation>
    <scope>NUCLEOTIDE SEQUENCE [LARGE SCALE GENOMIC DNA]</scope>
    <source>
        <strain evidence="3 4">MSK.1.17</strain>
    </source>
</reference>
<keyword evidence="1" id="KW-1133">Transmembrane helix</keyword>